<dbReference type="EMBL" id="CP134187">
    <property type="protein sequence ID" value="WPB02363.1"/>
    <property type="molecule type" value="Genomic_DNA"/>
</dbReference>
<evidence type="ECO:0000256" key="2">
    <source>
        <dbReference type="ARBA" id="ARBA00023002"/>
    </source>
</evidence>
<comment type="similarity">
    <text evidence="1">Belongs to the short-chain dehydrogenases/reductases (SDR) family.</text>
</comment>
<dbReference type="Gene3D" id="3.40.50.720">
    <property type="entry name" value="NAD(P)-binding Rossmann-like Domain"/>
    <property type="match status" value="1"/>
</dbReference>
<keyword evidence="4" id="KW-1185">Reference proteome</keyword>
<dbReference type="Pfam" id="PF13561">
    <property type="entry name" value="adh_short_C2"/>
    <property type="match status" value="1"/>
</dbReference>
<gene>
    <name evidence="3" type="ORF">RHO25_006997</name>
</gene>
<dbReference type="PANTHER" id="PTHR48107">
    <property type="entry name" value="NADPH-DEPENDENT ALDEHYDE REDUCTASE-LIKE PROTEIN, CHLOROPLASTIC-RELATED"/>
    <property type="match status" value="1"/>
</dbReference>
<dbReference type="InterPro" id="IPR002347">
    <property type="entry name" value="SDR_fam"/>
</dbReference>
<dbReference type="RefSeq" id="XP_065458945.1">
    <property type="nucleotide sequence ID" value="XM_065602873.1"/>
</dbReference>
<sequence>MIQANQVILVSGASKGIGKAIALKAGSEGASVVVNYRTDKSGADDVVSEIGSYRAIAVQADMAVPAEVSRLVEAAVARFGKIDVLVANAAAAFTTAFESVTEADFDAAFGLNVKGPLFLTQAAFPFMANGSRIIFISSDLTDFSALPSQLFLYIATKAALNIMVRSLAQALAKRGIRVNAVLPGPVETESFVQANNEENTQALTALSPFNRLGRVGEVADAVSLLWRGESNWISGQVIKVNGAEC</sequence>
<dbReference type="PRINTS" id="PR00081">
    <property type="entry name" value="GDHRDH"/>
</dbReference>
<dbReference type="InterPro" id="IPR036291">
    <property type="entry name" value="NAD(P)-bd_dom_sf"/>
</dbReference>
<accession>A0ABZ0NS10</accession>
<dbReference type="PANTHER" id="PTHR48107:SF7">
    <property type="entry name" value="RE15974P"/>
    <property type="match status" value="1"/>
</dbReference>
<evidence type="ECO:0008006" key="5">
    <source>
        <dbReference type="Google" id="ProtNLM"/>
    </source>
</evidence>
<dbReference type="SUPFAM" id="SSF51735">
    <property type="entry name" value="NAD(P)-binding Rossmann-fold domains"/>
    <property type="match status" value="1"/>
</dbReference>
<organism evidence="3 4">
    <name type="scientific">Cercospora beticola</name>
    <name type="common">Sugarbeet leaf spot fungus</name>
    <dbReference type="NCBI Taxonomy" id="122368"/>
    <lineage>
        <taxon>Eukaryota</taxon>
        <taxon>Fungi</taxon>
        <taxon>Dikarya</taxon>
        <taxon>Ascomycota</taxon>
        <taxon>Pezizomycotina</taxon>
        <taxon>Dothideomycetes</taxon>
        <taxon>Dothideomycetidae</taxon>
        <taxon>Mycosphaerellales</taxon>
        <taxon>Mycosphaerellaceae</taxon>
        <taxon>Cercospora</taxon>
    </lineage>
</organism>
<name>A0ABZ0NS10_CERBT</name>
<dbReference type="GeneID" id="90644323"/>
<protein>
    <recommendedName>
        <fullName evidence="5">Versicolorin reductase</fullName>
    </recommendedName>
</protein>
<reference evidence="3 4" key="1">
    <citation type="submission" date="2023-09" db="EMBL/GenBank/DDBJ databases">
        <title>Complete-Gapless Cercospora beticola genome.</title>
        <authorList>
            <person name="Wyatt N.A."/>
            <person name="Spanner R.E."/>
            <person name="Bolton M.D."/>
        </authorList>
    </citation>
    <scope>NUCLEOTIDE SEQUENCE [LARGE SCALE GENOMIC DNA]</scope>
    <source>
        <strain evidence="3">Cb09-40</strain>
    </source>
</reference>
<evidence type="ECO:0000313" key="3">
    <source>
        <dbReference type="EMBL" id="WPB02363.1"/>
    </source>
</evidence>
<dbReference type="Proteomes" id="UP001302367">
    <property type="component" value="Chromosome 4"/>
</dbReference>
<evidence type="ECO:0000313" key="4">
    <source>
        <dbReference type="Proteomes" id="UP001302367"/>
    </source>
</evidence>
<keyword evidence="2" id="KW-0560">Oxidoreductase</keyword>
<proteinExistence type="inferred from homology"/>
<evidence type="ECO:0000256" key="1">
    <source>
        <dbReference type="ARBA" id="ARBA00006484"/>
    </source>
</evidence>